<reference evidence="2 5" key="2">
    <citation type="submission" date="2024-11" db="EMBL/GenBank/DDBJ databases">
        <title>Genome sequencing of Xanthomonas codiaei.</title>
        <authorList>
            <person name="Studholme D.J."/>
        </authorList>
    </citation>
    <scope>NUCLEOTIDE SEQUENCE [LARGE SCALE GENOMIC DNA]</scope>
    <source>
        <strain evidence="2 5">NCPPB 4350</strain>
    </source>
</reference>
<dbReference type="RefSeq" id="WP_104539078.1">
    <property type="nucleotide sequence ID" value="NZ_JBJGBS010000031.1"/>
</dbReference>
<dbReference type="Proteomes" id="UP000237872">
    <property type="component" value="Unassembled WGS sequence"/>
</dbReference>
<gene>
    <name evidence="2" type="ORF">ACI6Q5_09275</name>
    <name evidence="3" type="ORF">XcodCFBP4690_00220</name>
</gene>
<organism evidence="3 4">
    <name type="scientific">Xanthomonas codiaei</name>
    <dbReference type="NCBI Taxonomy" id="56463"/>
    <lineage>
        <taxon>Bacteria</taxon>
        <taxon>Pseudomonadati</taxon>
        <taxon>Pseudomonadota</taxon>
        <taxon>Gammaproteobacteria</taxon>
        <taxon>Lysobacterales</taxon>
        <taxon>Lysobacteraceae</taxon>
        <taxon>Xanthomonas</taxon>
    </lineage>
</organism>
<dbReference type="EMBL" id="JBJGBS010000031">
    <property type="protein sequence ID" value="MFO3705167.1"/>
    <property type="molecule type" value="Genomic_DNA"/>
</dbReference>
<feature type="compositionally biased region" description="Polar residues" evidence="1">
    <location>
        <begin position="76"/>
        <end position="85"/>
    </location>
</feature>
<evidence type="ECO:0000313" key="5">
    <source>
        <dbReference type="Proteomes" id="UP001637990"/>
    </source>
</evidence>
<dbReference type="Proteomes" id="UP001637990">
    <property type="component" value="Unassembled WGS sequence"/>
</dbReference>
<feature type="region of interest" description="Disordered" evidence="1">
    <location>
        <begin position="76"/>
        <end position="102"/>
    </location>
</feature>
<protein>
    <submittedName>
        <fullName evidence="3">Uncharacterized protein</fullName>
    </submittedName>
</protein>
<evidence type="ECO:0000313" key="3">
    <source>
        <dbReference type="EMBL" id="PPU66621.1"/>
    </source>
</evidence>
<evidence type="ECO:0000313" key="4">
    <source>
        <dbReference type="Proteomes" id="UP000237872"/>
    </source>
</evidence>
<evidence type="ECO:0000313" key="2">
    <source>
        <dbReference type="EMBL" id="MFO3705167.1"/>
    </source>
</evidence>
<keyword evidence="5" id="KW-1185">Reference proteome</keyword>
<evidence type="ECO:0000256" key="1">
    <source>
        <dbReference type="SAM" id="MobiDB-lite"/>
    </source>
</evidence>
<accession>A0A2S7CYH6</accession>
<dbReference type="EMBL" id="MDEC01000001">
    <property type="protein sequence ID" value="PPU66621.1"/>
    <property type="molecule type" value="Genomic_DNA"/>
</dbReference>
<proteinExistence type="predicted"/>
<reference evidence="3 4" key="1">
    <citation type="submission" date="2016-08" db="EMBL/GenBank/DDBJ databases">
        <authorList>
            <person name="Seilhamer J.J."/>
        </authorList>
    </citation>
    <scope>NUCLEOTIDE SEQUENCE [LARGE SCALE GENOMIC DNA]</scope>
    <source>
        <strain evidence="3 4">CFBP4690</strain>
    </source>
</reference>
<comment type="caution">
    <text evidence="3">The sequence shown here is derived from an EMBL/GenBank/DDBJ whole genome shotgun (WGS) entry which is preliminary data.</text>
</comment>
<dbReference type="AlphaFoldDB" id="A0A2S7CYH6"/>
<name>A0A2S7CYH6_9XANT</name>
<dbReference type="OrthoDB" id="9901445at2"/>
<sequence>MNKINDGLEVLSQKIDRTHALHSAALDLSRHVYTEKAVIEAALQDARQAVDFEKELATKEPVYRAQYEKSYAQSQAILSDPSTADRTPMERPPLPNFESIGSHADPDIQLAIATKVDELRKERDAFFSKAHAQLASDPLLLASFEDALCGLNGEHYWATLDPNSTLKRKA</sequence>